<evidence type="ECO:0000256" key="4">
    <source>
        <dbReference type="SAM" id="MobiDB-lite"/>
    </source>
</evidence>
<evidence type="ECO:0000256" key="1">
    <source>
        <dbReference type="ARBA" id="ARBA00006594"/>
    </source>
</evidence>
<name>A0A6J5LX44_9CAUD</name>
<dbReference type="InterPro" id="IPR002941">
    <property type="entry name" value="DNA_methylase_N4/N6"/>
</dbReference>
<feature type="domain" description="DNA methylase N-4/N-6" evidence="5">
    <location>
        <begin position="89"/>
        <end position="459"/>
    </location>
</feature>
<dbReference type="EMBL" id="LR796332">
    <property type="protein sequence ID" value="CAB4137476.1"/>
    <property type="molecule type" value="Genomic_DNA"/>
</dbReference>
<proteinExistence type="inferred from homology"/>
<sequence length="476" mass="52832">MNIDLRLGDCLEVLKTIPDNSVDSVVTDPPYGIGFMNKEWDNPQKHQELIEREKNRSEERFADGKSPVKGGFSKGVQPGLPIGGAKEGKWFQDWCELWARECFRILKPGGHALSFSAPRTYHRMATAFEDSGFQIRDQLMWVFGSGFPKSHNIGKAIDKIEGNERDVVGDNPNHRKTSGLLELGFQDGKESSTITKGNSDWEGWGTALKPAHEPIVMARKPLSEKSIAENVLKHGTGGINIDGSRIEFENTQNAATNPKFRAQNNYKMPEPGQESNGAVKFTSSKNEYDTSGRFPANIIFDEEAGQLLDQQSGVGKGQNKPRIQKGTVDYTKDSWGLTVKDGHVSPTYNDMGGASRFFYCPKAAKKDRNEGLVVEEEKNKRPVGVAFNNEDDLFQQTTGNSHPTVKPTDLMRYLINLVTPPNGTILDPFMGSGSTGKAAVRCGVNFIGIEKEQEYMNIASARIEHERNKPTQTKLF</sequence>
<protein>
    <submittedName>
        <fullName evidence="6">DNA methylase N-4/N-6</fullName>
    </submittedName>
</protein>
<evidence type="ECO:0000256" key="3">
    <source>
        <dbReference type="ARBA" id="ARBA00022679"/>
    </source>
</evidence>
<evidence type="ECO:0000259" key="5">
    <source>
        <dbReference type="Pfam" id="PF01555"/>
    </source>
</evidence>
<evidence type="ECO:0000256" key="2">
    <source>
        <dbReference type="ARBA" id="ARBA00022603"/>
    </source>
</evidence>
<dbReference type="InterPro" id="IPR002052">
    <property type="entry name" value="DNA_methylase_N6_adenine_CS"/>
</dbReference>
<dbReference type="InterPro" id="IPR029063">
    <property type="entry name" value="SAM-dependent_MTases_sf"/>
</dbReference>
<dbReference type="InterPro" id="IPR001091">
    <property type="entry name" value="RM_Methyltransferase"/>
</dbReference>
<dbReference type="PANTHER" id="PTHR13370">
    <property type="entry name" value="RNA METHYLASE-RELATED"/>
    <property type="match status" value="1"/>
</dbReference>
<accession>A0A6J5LX44</accession>
<gene>
    <name evidence="6" type="ORF">UFOVP323_29</name>
</gene>
<dbReference type="GO" id="GO:0003677">
    <property type="term" value="F:DNA binding"/>
    <property type="evidence" value="ECO:0007669"/>
    <property type="project" value="InterPro"/>
</dbReference>
<dbReference type="PROSITE" id="PS00092">
    <property type="entry name" value="N6_MTASE"/>
    <property type="match status" value="1"/>
</dbReference>
<reference evidence="6" key="1">
    <citation type="submission" date="2020-04" db="EMBL/GenBank/DDBJ databases">
        <authorList>
            <person name="Chiriac C."/>
            <person name="Salcher M."/>
            <person name="Ghai R."/>
            <person name="Kavagutti S V."/>
        </authorList>
    </citation>
    <scope>NUCLEOTIDE SEQUENCE</scope>
</reference>
<dbReference type="GO" id="GO:0009007">
    <property type="term" value="F:site-specific DNA-methyltransferase (adenine-specific) activity"/>
    <property type="evidence" value="ECO:0007669"/>
    <property type="project" value="TreeGrafter"/>
</dbReference>
<dbReference type="Gene3D" id="3.40.50.150">
    <property type="entry name" value="Vaccinia Virus protein VP39"/>
    <property type="match status" value="1"/>
</dbReference>
<dbReference type="SUPFAM" id="SSF53335">
    <property type="entry name" value="S-adenosyl-L-methionine-dependent methyltransferases"/>
    <property type="match status" value="1"/>
</dbReference>
<comment type="similarity">
    <text evidence="1">Belongs to the N(4)/N(6)-methyltransferase family.</text>
</comment>
<dbReference type="PANTHER" id="PTHR13370:SF3">
    <property type="entry name" value="TRNA (GUANINE(10)-N2)-METHYLTRANSFERASE HOMOLOG"/>
    <property type="match status" value="1"/>
</dbReference>
<dbReference type="GO" id="GO:0008170">
    <property type="term" value="F:N-methyltransferase activity"/>
    <property type="evidence" value="ECO:0007669"/>
    <property type="project" value="InterPro"/>
</dbReference>
<dbReference type="GO" id="GO:0032259">
    <property type="term" value="P:methylation"/>
    <property type="evidence" value="ECO:0007669"/>
    <property type="project" value="UniProtKB-KW"/>
</dbReference>
<dbReference type="Pfam" id="PF01555">
    <property type="entry name" value="N6_N4_Mtase"/>
    <property type="match status" value="1"/>
</dbReference>
<organism evidence="6">
    <name type="scientific">uncultured Caudovirales phage</name>
    <dbReference type="NCBI Taxonomy" id="2100421"/>
    <lineage>
        <taxon>Viruses</taxon>
        <taxon>Duplodnaviria</taxon>
        <taxon>Heunggongvirae</taxon>
        <taxon>Uroviricota</taxon>
        <taxon>Caudoviricetes</taxon>
        <taxon>Peduoviridae</taxon>
        <taxon>Maltschvirus</taxon>
        <taxon>Maltschvirus maltsch</taxon>
    </lineage>
</organism>
<feature type="region of interest" description="Disordered" evidence="4">
    <location>
        <begin position="55"/>
        <end position="77"/>
    </location>
</feature>
<evidence type="ECO:0000313" key="6">
    <source>
        <dbReference type="EMBL" id="CAB4137476.1"/>
    </source>
</evidence>
<dbReference type="PRINTS" id="PR00508">
    <property type="entry name" value="S21N4MTFRASE"/>
</dbReference>
<keyword evidence="3" id="KW-0808">Transferase</keyword>
<keyword evidence="2 6" id="KW-0489">Methyltransferase</keyword>